<name>A0A5N6KR94_9ROSI</name>
<comment type="caution">
    <text evidence="2">The sequence shown here is derived from an EMBL/GenBank/DDBJ whole genome shotgun (WGS) entry which is preliminary data.</text>
</comment>
<dbReference type="AlphaFoldDB" id="A0A5N6KR94"/>
<keyword evidence="1" id="KW-0472">Membrane</keyword>
<organism evidence="2 3">
    <name type="scientific">Carpinus fangiana</name>
    <dbReference type="NCBI Taxonomy" id="176857"/>
    <lineage>
        <taxon>Eukaryota</taxon>
        <taxon>Viridiplantae</taxon>
        <taxon>Streptophyta</taxon>
        <taxon>Embryophyta</taxon>
        <taxon>Tracheophyta</taxon>
        <taxon>Spermatophyta</taxon>
        <taxon>Magnoliopsida</taxon>
        <taxon>eudicotyledons</taxon>
        <taxon>Gunneridae</taxon>
        <taxon>Pentapetalae</taxon>
        <taxon>rosids</taxon>
        <taxon>fabids</taxon>
        <taxon>Fagales</taxon>
        <taxon>Betulaceae</taxon>
        <taxon>Carpinus</taxon>
    </lineage>
</organism>
<proteinExistence type="predicted"/>
<evidence type="ECO:0000313" key="3">
    <source>
        <dbReference type="Proteomes" id="UP000327013"/>
    </source>
</evidence>
<reference evidence="2 3" key="1">
    <citation type="submission" date="2019-06" db="EMBL/GenBank/DDBJ databases">
        <title>A chromosomal-level reference genome of Carpinus fangiana (Coryloideae, Betulaceae).</title>
        <authorList>
            <person name="Yang X."/>
            <person name="Wang Z."/>
            <person name="Zhang L."/>
            <person name="Hao G."/>
            <person name="Liu J."/>
            <person name="Yang Y."/>
        </authorList>
    </citation>
    <scope>NUCLEOTIDE SEQUENCE [LARGE SCALE GENOMIC DNA]</scope>
    <source>
        <strain evidence="2">Cfa_2016G</strain>
        <tissue evidence="2">Leaf</tissue>
    </source>
</reference>
<feature type="transmembrane region" description="Helical" evidence="1">
    <location>
        <begin position="40"/>
        <end position="62"/>
    </location>
</feature>
<keyword evidence="1" id="KW-0812">Transmembrane</keyword>
<dbReference type="EMBL" id="VIBQ01000010">
    <property type="protein sequence ID" value="KAB8339040.1"/>
    <property type="molecule type" value="Genomic_DNA"/>
</dbReference>
<protein>
    <submittedName>
        <fullName evidence="2">Uncharacterized protein</fullName>
    </submittedName>
</protein>
<evidence type="ECO:0000313" key="2">
    <source>
        <dbReference type="EMBL" id="KAB8339040.1"/>
    </source>
</evidence>
<dbReference type="Proteomes" id="UP000327013">
    <property type="component" value="Unassembled WGS sequence"/>
</dbReference>
<accession>A0A5N6KR94</accession>
<keyword evidence="1" id="KW-1133">Transmembrane helix</keyword>
<evidence type="ECO:0000256" key="1">
    <source>
        <dbReference type="SAM" id="Phobius"/>
    </source>
</evidence>
<gene>
    <name evidence="2" type="ORF">FH972_021976</name>
</gene>
<keyword evidence="3" id="KW-1185">Reference proteome</keyword>
<sequence>MYTELHIMQPTRDVEQSLSLMLPLAHRLTSTPEPSLWADVITNSTIGGLSVVLSLLAVWCGVKLYRMQQAVAADEGAFYALRQQSIHKANGMAHVLTGQAFSESGEDAPTPLYDASGLIGLQDIVVDIPAGDIEWEM</sequence>